<dbReference type="Proteomes" id="UP000813385">
    <property type="component" value="Unassembled WGS sequence"/>
</dbReference>
<gene>
    <name evidence="1" type="ORF">B0T11DRAFT_316747</name>
</gene>
<evidence type="ECO:0000313" key="1">
    <source>
        <dbReference type="EMBL" id="KAH7368622.1"/>
    </source>
</evidence>
<accession>A0A8K0X681</accession>
<evidence type="ECO:0000313" key="2">
    <source>
        <dbReference type="Proteomes" id="UP000813385"/>
    </source>
</evidence>
<sequence>MSFPAPTSTIHQILARGLCIDAAPEMRAHHPRAQFWIPAASASPWEGFTLKAILAAYGDILEGTTMATPNDMTIRVFNVERLANIKDMLAVYIHRLMPQPLEIGRKCLAPRLGLRLDARPIEVTQNPQVGPGRPPMMLRYDGQPLVIAAVRTRSDWSSQNPHGTGLFDQLLGYANEGSTRYGFAATDAEFVVTQTYTVNDEMAIRYHAIPIDASGIDQVTPALALWCLAMMALNPHHRTPGPEEETYSFNTWYVDVRENGEVTYMHHLSRVVRSTIPPIEGRRLLPRPQSE</sequence>
<comment type="caution">
    <text evidence="1">The sequence shown here is derived from an EMBL/GenBank/DDBJ whole genome shotgun (WGS) entry which is preliminary data.</text>
</comment>
<dbReference type="OrthoDB" id="4367324at2759"/>
<name>A0A8K0X681_9PEZI</name>
<proteinExistence type="predicted"/>
<organism evidence="1 2">
    <name type="scientific">Plectosphaerella cucumerina</name>
    <dbReference type="NCBI Taxonomy" id="40658"/>
    <lineage>
        <taxon>Eukaryota</taxon>
        <taxon>Fungi</taxon>
        <taxon>Dikarya</taxon>
        <taxon>Ascomycota</taxon>
        <taxon>Pezizomycotina</taxon>
        <taxon>Sordariomycetes</taxon>
        <taxon>Hypocreomycetidae</taxon>
        <taxon>Glomerellales</taxon>
        <taxon>Plectosphaerellaceae</taxon>
        <taxon>Plectosphaerella</taxon>
    </lineage>
</organism>
<dbReference type="EMBL" id="JAGPXD010000002">
    <property type="protein sequence ID" value="KAH7368622.1"/>
    <property type="molecule type" value="Genomic_DNA"/>
</dbReference>
<keyword evidence="2" id="KW-1185">Reference proteome</keyword>
<reference evidence="1" key="1">
    <citation type="journal article" date="2021" name="Nat. Commun.">
        <title>Genetic determinants of endophytism in the Arabidopsis root mycobiome.</title>
        <authorList>
            <person name="Mesny F."/>
            <person name="Miyauchi S."/>
            <person name="Thiergart T."/>
            <person name="Pickel B."/>
            <person name="Atanasova L."/>
            <person name="Karlsson M."/>
            <person name="Huettel B."/>
            <person name="Barry K.W."/>
            <person name="Haridas S."/>
            <person name="Chen C."/>
            <person name="Bauer D."/>
            <person name="Andreopoulos W."/>
            <person name="Pangilinan J."/>
            <person name="LaButti K."/>
            <person name="Riley R."/>
            <person name="Lipzen A."/>
            <person name="Clum A."/>
            <person name="Drula E."/>
            <person name="Henrissat B."/>
            <person name="Kohler A."/>
            <person name="Grigoriev I.V."/>
            <person name="Martin F.M."/>
            <person name="Hacquard S."/>
        </authorList>
    </citation>
    <scope>NUCLEOTIDE SEQUENCE</scope>
    <source>
        <strain evidence="1">MPI-CAGE-AT-0016</strain>
    </source>
</reference>
<dbReference type="AlphaFoldDB" id="A0A8K0X681"/>
<protein>
    <submittedName>
        <fullName evidence="1">Uncharacterized protein</fullName>
    </submittedName>
</protein>